<proteinExistence type="predicted"/>
<organism evidence="1 2">
    <name type="scientific">Aquisphaera giovannonii</name>
    <dbReference type="NCBI Taxonomy" id="406548"/>
    <lineage>
        <taxon>Bacteria</taxon>
        <taxon>Pseudomonadati</taxon>
        <taxon>Planctomycetota</taxon>
        <taxon>Planctomycetia</taxon>
        <taxon>Isosphaerales</taxon>
        <taxon>Isosphaeraceae</taxon>
        <taxon>Aquisphaera</taxon>
    </lineage>
</organism>
<keyword evidence="2" id="KW-1185">Reference proteome</keyword>
<gene>
    <name evidence="1" type="ORF">OJF2_61610</name>
</gene>
<evidence type="ECO:0000313" key="1">
    <source>
        <dbReference type="EMBL" id="QEH37570.1"/>
    </source>
</evidence>
<sequence length="336" mass="37388">MSHTPPVTRAEKLQAARQFVQRAPLPAMAFALAARDLSWTQARDFVFGLAAQNYFQLDDTVLEQFTASRDGNGDVVVTPPAEPPAGSGSSVAHTGMFSIRPDIISGLQVLYISKFTSQADIAGTVRRGVLRNLDPRFLVLLAWLCEMLRTRWGATTLYDLGFGGDENHSGNNAHHWGRAADIAGVGGEAGWGRYDITVLKHWGRQPVTMPIDWGPINPATREHQYKKGHSYPQWPDGFAQTDYRIALPDDPDAFIRRTLEMPAQVDYASRVFQDIYQTAAIEGKDTDSPQARPTTIGKESRFIIHPDHPNTGLRTHHRDHFHVQVGPTEHAGFWKS</sequence>
<dbReference type="RefSeq" id="WP_148597108.1">
    <property type="nucleotide sequence ID" value="NZ_CP042997.1"/>
</dbReference>
<dbReference type="Proteomes" id="UP000324233">
    <property type="component" value="Chromosome"/>
</dbReference>
<evidence type="ECO:0000313" key="2">
    <source>
        <dbReference type="Proteomes" id="UP000324233"/>
    </source>
</evidence>
<dbReference type="EMBL" id="CP042997">
    <property type="protein sequence ID" value="QEH37570.1"/>
    <property type="molecule type" value="Genomic_DNA"/>
</dbReference>
<reference evidence="1 2" key="1">
    <citation type="submission" date="2019-08" db="EMBL/GenBank/DDBJ databases">
        <title>Deep-cultivation of Planctomycetes and their phenomic and genomic characterization uncovers novel biology.</title>
        <authorList>
            <person name="Wiegand S."/>
            <person name="Jogler M."/>
            <person name="Boedeker C."/>
            <person name="Pinto D."/>
            <person name="Vollmers J."/>
            <person name="Rivas-Marin E."/>
            <person name="Kohn T."/>
            <person name="Peeters S.H."/>
            <person name="Heuer A."/>
            <person name="Rast P."/>
            <person name="Oberbeckmann S."/>
            <person name="Bunk B."/>
            <person name="Jeske O."/>
            <person name="Meyerdierks A."/>
            <person name="Storesund J.E."/>
            <person name="Kallscheuer N."/>
            <person name="Luecker S."/>
            <person name="Lage O.M."/>
            <person name="Pohl T."/>
            <person name="Merkel B.J."/>
            <person name="Hornburger P."/>
            <person name="Mueller R.-W."/>
            <person name="Bruemmer F."/>
            <person name="Labrenz M."/>
            <person name="Spormann A.M."/>
            <person name="Op den Camp H."/>
            <person name="Overmann J."/>
            <person name="Amann R."/>
            <person name="Jetten M.S.M."/>
            <person name="Mascher T."/>
            <person name="Medema M.H."/>
            <person name="Devos D.P."/>
            <person name="Kaster A.-K."/>
            <person name="Ovreas L."/>
            <person name="Rohde M."/>
            <person name="Galperin M.Y."/>
            <person name="Jogler C."/>
        </authorList>
    </citation>
    <scope>NUCLEOTIDE SEQUENCE [LARGE SCALE GENOMIC DNA]</scope>
    <source>
        <strain evidence="1 2">OJF2</strain>
    </source>
</reference>
<dbReference type="AlphaFoldDB" id="A0A5B9WCG2"/>
<protein>
    <submittedName>
        <fullName evidence="1">Uncharacterized protein</fullName>
    </submittedName>
</protein>
<dbReference type="OrthoDB" id="5088636at2"/>
<name>A0A5B9WCG2_9BACT</name>
<accession>A0A5B9WCG2</accession>
<dbReference type="KEGG" id="agv:OJF2_61610"/>